<dbReference type="VEuPathDB" id="VectorBase:SSCA006682"/>
<keyword evidence="1" id="KW-0812">Transmembrane</keyword>
<sequence>MLVKYVQQKAIEIDKKLSFQLYRLGNRISIQKHYLQLLEYSCHGIPWLAMVIIIICTLEKNDFWINLLIGLIFDIIYVALLKASCRRCRPTYAPQAQHNWIAVDKLSFPSGHASRSIYVALIFSDLWFSFLVWIWAIAVALSRVLYGRHFLGDILAGCLLGCFNYITQFTIFFPIHSLVKWFLFSMVYETTVDNF</sequence>
<dbReference type="PANTHER" id="PTHR14969:SF13">
    <property type="entry name" value="AT30094P"/>
    <property type="match status" value="1"/>
</dbReference>
<evidence type="ECO:0000313" key="5">
    <source>
        <dbReference type="EnsemblMetazoa" id="KAF7495106.1"/>
    </source>
</evidence>
<name>A0A132AAQ4_SARSC</name>
<reference evidence="3" key="3">
    <citation type="submission" date="2020-01" db="EMBL/GenBank/DDBJ databases">
        <authorList>
            <person name="Korhonen P.K.K."/>
            <person name="Guangxu M.G."/>
            <person name="Wang T.W."/>
            <person name="Stroehlein A.J.S."/>
            <person name="Young N.D."/>
            <person name="Ang C.-S.A."/>
            <person name="Fernando D.W.F."/>
            <person name="Lu H.L."/>
            <person name="Taylor S.T."/>
            <person name="Ehtesham M.E.M."/>
            <person name="Najaraj S.H.N."/>
            <person name="Harsha G.H.G."/>
            <person name="Madugundu A.M."/>
            <person name="Renuse S.R."/>
            <person name="Holt D.H."/>
            <person name="Pandey A.P."/>
            <person name="Papenfuss A.P."/>
            <person name="Gasser R.B.G."/>
            <person name="Fischer K.F."/>
        </authorList>
    </citation>
    <scope>NUCLEOTIDE SEQUENCE</scope>
    <source>
        <strain evidence="3">SSS_KF_BRIS2020</strain>
    </source>
</reference>
<feature type="transmembrane region" description="Helical" evidence="1">
    <location>
        <begin position="117"/>
        <end position="142"/>
    </location>
</feature>
<evidence type="ECO:0000259" key="2">
    <source>
        <dbReference type="SMART" id="SM00014"/>
    </source>
</evidence>
<reference evidence="6" key="2">
    <citation type="journal article" date="2020" name="PLoS Negl. Trop. Dis.">
        <title>High-quality nuclear genome for Sarcoptes scabiei-A critical resource for a neglected parasite.</title>
        <authorList>
            <person name="Korhonen P.K."/>
            <person name="Gasser R.B."/>
            <person name="Ma G."/>
            <person name="Wang T."/>
            <person name="Stroehlein A.J."/>
            <person name="Young N.D."/>
            <person name="Ang C.S."/>
            <person name="Fernando D.D."/>
            <person name="Lu H.C."/>
            <person name="Taylor S."/>
            <person name="Reynolds S.L."/>
            <person name="Mofiz E."/>
            <person name="Najaraj S.H."/>
            <person name="Gowda H."/>
            <person name="Madugundu A."/>
            <person name="Renuse S."/>
            <person name="Holt D."/>
            <person name="Pandey A."/>
            <person name="Papenfuss A.T."/>
            <person name="Fischer K."/>
        </authorList>
    </citation>
    <scope>NUCLEOTIDE SEQUENCE [LARGE SCALE GENOMIC DNA]</scope>
</reference>
<evidence type="ECO:0000313" key="3">
    <source>
        <dbReference type="EMBL" id="KAF7495106.1"/>
    </source>
</evidence>
<dbReference type="SMART" id="SM00014">
    <property type="entry name" value="acidPPc"/>
    <property type="match status" value="1"/>
</dbReference>
<keyword evidence="6" id="KW-1185">Reference proteome</keyword>
<gene>
    <name evidence="4" type="ORF">QR98_0065800</name>
    <name evidence="3" type="ORF">SSS_8039</name>
</gene>
<reference evidence="4 7" key="1">
    <citation type="journal article" date="2015" name="Parasit. Vectors">
        <title>Draft genome of the scabies mite.</title>
        <authorList>
            <person name="Rider S.D.Jr."/>
            <person name="Morgan M.S."/>
            <person name="Arlian L.G."/>
        </authorList>
    </citation>
    <scope>NUCLEOTIDE SEQUENCE [LARGE SCALE GENOMIC DNA]</scope>
    <source>
        <strain evidence="4">Arlian Lab</strain>
    </source>
</reference>
<dbReference type="AlphaFoldDB" id="A0A132AAQ4"/>
<evidence type="ECO:0000313" key="4">
    <source>
        <dbReference type="EMBL" id="KPM08066.1"/>
    </source>
</evidence>
<dbReference type="EMBL" id="JXLN01012166">
    <property type="protein sequence ID" value="KPM08066.1"/>
    <property type="molecule type" value="Genomic_DNA"/>
</dbReference>
<dbReference type="Proteomes" id="UP000616769">
    <property type="component" value="Unassembled WGS sequence"/>
</dbReference>
<feature type="transmembrane region" description="Helical" evidence="1">
    <location>
        <begin position="37"/>
        <end position="57"/>
    </location>
</feature>
<dbReference type="InterPro" id="IPR036938">
    <property type="entry name" value="PAP2/HPO_sf"/>
</dbReference>
<evidence type="ECO:0000313" key="6">
    <source>
        <dbReference type="Proteomes" id="UP000070412"/>
    </source>
</evidence>
<reference evidence="5" key="4">
    <citation type="submission" date="2022-06" db="UniProtKB">
        <authorList>
            <consortium name="EnsemblMetazoa"/>
        </authorList>
    </citation>
    <scope>IDENTIFICATION</scope>
</reference>
<feature type="transmembrane region" description="Helical" evidence="1">
    <location>
        <begin position="154"/>
        <end position="175"/>
    </location>
</feature>
<dbReference type="InterPro" id="IPR000326">
    <property type="entry name" value="PAP2/HPO"/>
</dbReference>
<dbReference type="Proteomes" id="UP000070412">
    <property type="component" value="Unassembled WGS sequence"/>
</dbReference>
<feature type="transmembrane region" description="Helical" evidence="1">
    <location>
        <begin position="63"/>
        <end position="81"/>
    </location>
</feature>
<accession>A0A132AAQ4</accession>
<keyword evidence="1" id="KW-0472">Membrane</keyword>
<dbReference type="GO" id="GO:0042392">
    <property type="term" value="F:sphingosine-1-phosphate phosphatase activity"/>
    <property type="evidence" value="ECO:0007669"/>
    <property type="project" value="TreeGrafter"/>
</dbReference>
<dbReference type="Gene3D" id="1.20.144.10">
    <property type="entry name" value="Phosphatidic acid phosphatase type 2/haloperoxidase"/>
    <property type="match status" value="1"/>
</dbReference>
<organism evidence="4 7">
    <name type="scientific">Sarcoptes scabiei</name>
    <name type="common">Itch mite</name>
    <name type="synonym">Acarus scabiei</name>
    <dbReference type="NCBI Taxonomy" id="52283"/>
    <lineage>
        <taxon>Eukaryota</taxon>
        <taxon>Metazoa</taxon>
        <taxon>Ecdysozoa</taxon>
        <taxon>Arthropoda</taxon>
        <taxon>Chelicerata</taxon>
        <taxon>Arachnida</taxon>
        <taxon>Acari</taxon>
        <taxon>Acariformes</taxon>
        <taxon>Sarcoptiformes</taxon>
        <taxon>Astigmata</taxon>
        <taxon>Psoroptidia</taxon>
        <taxon>Sarcoptoidea</taxon>
        <taxon>Sarcoptidae</taxon>
        <taxon>Sarcoptinae</taxon>
        <taxon>Sarcoptes</taxon>
    </lineage>
</organism>
<protein>
    <submittedName>
        <fullName evidence="4">Presqualene diphosphate phosphatase-like protein</fullName>
    </submittedName>
    <submittedName>
        <fullName evidence="3">Putative lipid phosphate phosphatase beta</fullName>
    </submittedName>
</protein>
<feature type="domain" description="Phosphatidic acid phosphatase type 2/haloperoxidase" evidence="2">
    <location>
        <begin position="66"/>
        <end position="169"/>
    </location>
</feature>
<dbReference type="Pfam" id="PF01569">
    <property type="entry name" value="PAP2"/>
    <property type="match status" value="1"/>
</dbReference>
<dbReference type="SUPFAM" id="SSF48317">
    <property type="entry name" value="Acid phosphatase/Vanadium-dependent haloperoxidase"/>
    <property type="match status" value="1"/>
</dbReference>
<keyword evidence="1" id="KW-1133">Transmembrane helix</keyword>
<dbReference type="OrthoDB" id="10266771at2759"/>
<evidence type="ECO:0000313" key="7">
    <source>
        <dbReference type="Proteomes" id="UP000616769"/>
    </source>
</evidence>
<dbReference type="EnsemblMetazoa" id="SSS_8039s_mrna">
    <property type="protein sequence ID" value="KAF7495106.1"/>
    <property type="gene ID" value="SSS_8039"/>
</dbReference>
<proteinExistence type="predicted"/>
<dbReference type="PANTHER" id="PTHR14969">
    <property type="entry name" value="SPHINGOSINE-1-PHOSPHATE PHOSPHOHYDROLASE"/>
    <property type="match status" value="1"/>
</dbReference>
<evidence type="ECO:0000256" key="1">
    <source>
        <dbReference type="SAM" id="Phobius"/>
    </source>
</evidence>
<dbReference type="EMBL" id="WVUK01000050">
    <property type="protein sequence ID" value="KAF7495106.1"/>
    <property type="molecule type" value="Genomic_DNA"/>
</dbReference>